<dbReference type="InterPro" id="IPR033133">
    <property type="entry name" value="PUM-HD"/>
</dbReference>
<keyword evidence="1" id="KW-0677">Repeat</keyword>
<dbReference type="GO" id="GO:0005730">
    <property type="term" value="C:nucleolus"/>
    <property type="evidence" value="ECO:0007669"/>
    <property type="project" value="TreeGrafter"/>
</dbReference>
<name>A0A2S2PSF3_SCHGA</name>
<keyword evidence="2" id="KW-0694">RNA-binding</keyword>
<feature type="domain" description="PUM-HD" evidence="6">
    <location>
        <begin position="167"/>
        <end position="524"/>
    </location>
</feature>
<evidence type="ECO:0000313" key="7">
    <source>
        <dbReference type="EMBL" id="MBY32274.1"/>
    </source>
</evidence>
<evidence type="ECO:0000256" key="2">
    <source>
        <dbReference type="ARBA" id="ARBA00022884"/>
    </source>
</evidence>
<dbReference type="PANTHER" id="PTHR13389:SF0">
    <property type="entry name" value="PUMILIO HOMOLOG 3"/>
    <property type="match status" value="1"/>
</dbReference>
<evidence type="ECO:0000256" key="3">
    <source>
        <dbReference type="PROSITE-ProRule" id="PRU00317"/>
    </source>
</evidence>
<protein>
    <submittedName>
        <fullName evidence="7">Pumilio domain-containing</fullName>
    </submittedName>
</protein>
<dbReference type="GO" id="GO:0003729">
    <property type="term" value="F:mRNA binding"/>
    <property type="evidence" value="ECO:0007669"/>
    <property type="project" value="TreeGrafter"/>
</dbReference>
<dbReference type="SUPFAM" id="SSF48371">
    <property type="entry name" value="ARM repeat"/>
    <property type="match status" value="1"/>
</dbReference>
<dbReference type="Gene3D" id="1.25.10.10">
    <property type="entry name" value="Leucine-rich Repeat Variant"/>
    <property type="match status" value="1"/>
</dbReference>
<dbReference type="InterPro" id="IPR012959">
    <property type="entry name" value="CPL_dom"/>
</dbReference>
<reference evidence="7" key="1">
    <citation type="submission" date="2018-04" db="EMBL/GenBank/DDBJ databases">
        <title>Transcriptome of Schizaphis graminum biotype I.</title>
        <authorList>
            <person name="Scully E.D."/>
            <person name="Geib S.M."/>
            <person name="Palmer N.A."/>
            <person name="Koch K."/>
            <person name="Bradshaw J."/>
            <person name="Heng-Moss T."/>
            <person name="Sarath G."/>
        </authorList>
    </citation>
    <scope>NUCLEOTIDE SEQUENCE</scope>
</reference>
<sequence length="687" mass="78731">MRINIFVTVLLDSLYLPFFHHFSSSDCKPNYASIFSLKKKKMTMKRTSSTKKSIEKKQKLNTEDTIDYTKSLTSEDAEIIEPGFEELDNVDNPVQIKTEIKTQANKKKVPKTDKENKSSKKIKGKSNTKNDDKPTEKPNWKEFKKEKQELRLKRKTQKCPFYDAVVKAKKLWESVRRDDCPKDKKEALLNELFKFSKSHLETMVFSHDTARIVQWMLKLGTPEIRSQVINELIKHVPKMLLSKYACLCVKNMLKQGDAEQRKIIINSLKGKVYTYTLHTNSAKIMDLIYTTYATPEQQNTMMHELYGASSILCESPNVLSFAEVLKNSPNTKDIILAKTKDHIKKFVLKQKTSMQTTLVHNLIYEYILYTSGKDCDEIFTSLKEFPIELFYTSKSGCLLAMYIIWSASSKEKKAILKQIKNTASTRDLATSEHGYLILLALFDSVDDTVLIKKTIIPEILNNIDTIATDEYGRRVILSLVAWRDSSYFHPRDIELLKKGEPMKECKKDDDVRVKELLNTVSDHFLQHIQDNPNFWLSSGSIAMVLLGILKSGRGEKLKEAMTSIANYLIDPSNKVEDKDTKVPVYEHSGLHMVLRKIIGHDTSLVENNETTFSEILSSIITTDTLKSWVQCNRACFLLIAMIESEVKLALENIKSLMSTTMMNLLKKQKFSGAKILVTKLNSKVAKE</sequence>
<dbReference type="PROSITE" id="PS50302">
    <property type="entry name" value="PUM"/>
    <property type="match status" value="1"/>
</dbReference>
<feature type="signal peptide" evidence="5">
    <location>
        <begin position="1"/>
        <end position="25"/>
    </location>
</feature>
<evidence type="ECO:0000256" key="1">
    <source>
        <dbReference type="ARBA" id="ARBA00022737"/>
    </source>
</evidence>
<dbReference type="SMART" id="SM00025">
    <property type="entry name" value="Pumilio"/>
    <property type="match status" value="5"/>
</dbReference>
<evidence type="ECO:0000256" key="5">
    <source>
        <dbReference type="SAM" id="SignalP"/>
    </source>
</evidence>
<feature type="region of interest" description="Disordered" evidence="4">
    <location>
        <begin position="99"/>
        <end position="144"/>
    </location>
</feature>
<proteinExistence type="predicted"/>
<organism evidence="7">
    <name type="scientific">Schizaphis graminum</name>
    <name type="common">Green bug aphid</name>
    <dbReference type="NCBI Taxonomy" id="13262"/>
    <lineage>
        <taxon>Eukaryota</taxon>
        <taxon>Metazoa</taxon>
        <taxon>Ecdysozoa</taxon>
        <taxon>Arthropoda</taxon>
        <taxon>Hexapoda</taxon>
        <taxon>Insecta</taxon>
        <taxon>Pterygota</taxon>
        <taxon>Neoptera</taxon>
        <taxon>Paraneoptera</taxon>
        <taxon>Hemiptera</taxon>
        <taxon>Sternorrhyncha</taxon>
        <taxon>Aphidomorpha</taxon>
        <taxon>Aphidoidea</taxon>
        <taxon>Aphididae</taxon>
        <taxon>Aphidini</taxon>
        <taxon>Schizaphis</taxon>
    </lineage>
</organism>
<feature type="chain" id="PRO_5015496998" evidence="5">
    <location>
        <begin position="26"/>
        <end position="687"/>
    </location>
</feature>
<accession>A0A2S2PSF3</accession>
<dbReference type="GO" id="GO:0006417">
    <property type="term" value="P:regulation of translation"/>
    <property type="evidence" value="ECO:0007669"/>
    <property type="project" value="TreeGrafter"/>
</dbReference>
<dbReference type="PROSITE" id="PS50303">
    <property type="entry name" value="PUM_HD"/>
    <property type="match status" value="1"/>
</dbReference>
<dbReference type="InterPro" id="IPR011989">
    <property type="entry name" value="ARM-like"/>
</dbReference>
<dbReference type="EMBL" id="GGMR01019655">
    <property type="protein sequence ID" value="MBY32274.1"/>
    <property type="molecule type" value="Transcribed_RNA"/>
</dbReference>
<gene>
    <name evidence="7" type="ORF">g.21186</name>
</gene>
<dbReference type="InterPro" id="IPR016024">
    <property type="entry name" value="ARM-type_fold"/>
</dbReference>
<dbReference type="InterPro" id="IPR001313">
    <property type="entry name" value="Pumilio_RNA-bd_rpt"/>
</dbReference>
<feature type="repeat" description="Pumilio" evidence="3">
    <location>
        <begin position="231"/>
        <end position="266"/>
    </location>
</feature>
<evidence type="ECO:0000259" key="6">
    <source>
        <dbReference type="PROSITE" id="PS50303"/>
    </source>
</evidence>
<dbReference type="Pfam" id="PF08144">
    <property type="entry name" value="CPL"/>
    <property type="match status" value="1"/>
</dbReference>
<evidence type="ECO:0000256" key="4">
    <source>
        <dbReference type="SAM" id="MobiDB-lite"/>
    </source>
</evidence>
<dbReference type="Pfam" id="PF00806">
    <property type="entry name" value="PUF"/>
    <property type="match status" value="2"/>
</dbReference>
<dbReference type="InterPro" id="IPR040059">
    <property type="entry name" value="PUM3"/>
</dbReference>
<feature type="compositionally biased region" description="Basic and acidic residues" evidence="4">
    <location>
        <begin position="128"/>
        <end position="144"/>
    </location>
</feature>
<dbReference type="AlphaFoldDB" id="A0A2S2PSF3"/>
<dbReference type="PANTHER" id="PTHR13389">
    <property type="entry name" value="PUMILIO HOMOLOG 3"/>
    <property type="match status" value="1"/>
</dbReference>
<keyword evidence="5" id="KW-0732">Signal</keyword>